<dbReference type="AlphaFoldDB" id="A0AAV7RPU3"/>
<gene>
    <name evidence="2" type="ORF">NDU88_007282</name>
</gene>
<accession>A0AAV7RPU3</accession>
<reference evidence="2" key="1">
    <citation type="journal article" date="2022" name="bioRxiv">
        <title>Sequencing and chromosome-scale assembly of the giantPleurodeles waltlgenome.</title>
        <authorList>
            <person name="Brown T."/>
            <person name="Elewa A."/>
            <person name="Iarovenko S."/>
            <person name="Subramanian E."/>
            <person name="Araus A.J."/>
            <person name="Petzold A."/>
            <person name="Susuki M."/>
            <person name="Suzuki K.-i.T."/>
            <person name="Hayashi T."/>
            <person name="Toyoda A."/>
            <person name="Oliveira C."/>
            <person name="Osipova E."/>
            <person name="Leigh N.D."/>
            <person name="Simon A."/>
            <person name="Yun M.H."/>
        </authorList>
    </citation>
    <scope>NUCLEOTIDE SEQUENCE</scope>
    <source>
        <strain evidence="2">20211129_DDA</strain>
        <tissue evidence="2">Liver</tissue>
    </source>
</reference>
<organism evidence="2 3">
    <name type="scientific">Pleurodeles waltl</name>
    <name type="common">Iberian ribbed newt</name>
    <dbReference type="NCBI Taxonomy" id="8319"/>
    <lineage>
        <taxon>Eukaryota</taxon>
        <taxon>Metazoa</taxon>
        <taxon>Chordata</taxon>
        <taxon>Craniata</taxon>
        <taxon>Vertebrata</taxon>
        <taxon>Euteleostomi</taxon>
        <taxon>Amphibia</taxon>
        <taxon>Batrachia</taxon>
        <taxon>Caudata</taxon>
        <taxon>Salamandroidea</taxon>
        <taxon>Salamandridae</taxon>
        <taxon>Pleurodelinae</taxon>
        <taxon>Pleurodeles</taxon>
    </lineage>
</organism>
<protein>
    <submittedName>
        <fullName evidence="2">Uncharacterized protein</fullName>
    </submittedName>
</protein>
<dbReference type="EMBL" id="JANPWB010000009">
    <property type="protein sequence ID" value="KAJ1154531.1"/>
    <property type="molecule type" value="Genomic_DNA"/>
</dbReference>
<feature type="region of interest" description="Disordered" evidence="1">
    <location>
        <begin position="1"/>
        <end position="45"/>
    </location>
</feature>
<comment type="caution">
    <text evidence="2">The sequence shown here is derived from an EMBL/GenBank/DDBJ whole genome shotgun (WGS) entry which is preliminary data.</text>
</comment>
<evidence type="ECO:0000256" key="1">
    <source>
        <dbReference type="SAM" id="MobiDB-lite"/>
    </source>
</evidence>
<proteinExistence type="predicted"/>
<dbReference type="Proteomes" id="UP001066276">
    <property type="component" value="Chromosome 5"/>
</dbReference>
<sequence length="232" mass="26394">MRKHNAKQLKLSVEGKCPTRQVETGESSESVDDHSEDDGSQDQNLRELLRDVKSGLKTNNRKLDLLTNQLDHIKQCVDKTRTEYDLLENRVCDANELQADSKEHLLCMDKVLDFIKAKSEDLDVRSHRNKLQITGLLDSTAIFKREDFIEILLQDLFDQSLSAIFIVEHAQCSLGPRPPLGAPPCPIQYQDNNISLYPEFTLRVQTANCSFLPVKKLLQKADIPYASCILQN</sequence>
<evidence type="ECO:0000313" key="2">
    <source>
        <dbReference type="EMBL" id="KAJ1154531.1"/>
    </source>
</evidence>
<keyword evidence="3" id="KW-1185">Reference proteome</keyword>
<evidence type="ECO:0000313" key="3">
    <source>
        <dbReference type="Proteomes" id="UP001066276"/>
    </source>
</evidence>
<name>A0AAV7RPU3_PLEWA</name>